<dbReference type="GO" id="GO:0005935">
    <property type="term" value="C:cellular bud neck"/>
    <property type="evidence" value="ECO:0007669"/>
    <property type="project" value="UniProtKB-SubCell"/>
</dbReference>
<dbReference type="PROSITE" id="PS00108">
    <property type="entry name" value="PROTEIN_KINASE_ST"/>
    <property type="match status" value="1"/>
</dbReference>
<evidence type="ECO:0000256" key="11">
    <source>
        <dbReference type="ARBA" id="ARBA00048679"/>
    </source>
</evidence>
<protein>
    <recommendedName>
        <fullName evidence="3">non-specific serine/threonine protein kinase</fullName>
        <ecNumber evidence="3">2.7.11.1</ecNumber>
    </recommendedName>
</protein>
<feature type="compositionally biased region" description="Polar residues" evidence="13">
    <location>
        <begin position="646"/>
        <end position="665"/>
    </location>
</feature>
<evidence type="ECO:0000256" key="9">
    <source>
        <dbReference type="ARBA" id="ARBA00022840"/>
    </source>
</evidence>
<feature type="compositionally biased region" description="Basic and acidic residues" evidence="13">
    <location>
        <begin position="35"/>
        <end position="45"/>
    </location>
</feature>
<evidence type="ECO:0000259" key="14">
    <source>
        <dbReference type="PROSITE" id="PS50011"/>
    </source>
</evidence>
<dbReference type="InterPro" id="IPR008271">
    <property type="entry name" value="Ser/Thr_kinase_AS"/>
</dbReference>
<organism evidence="15 16">
    <name type="scientific">Cudoniella acicularis</name>
    <dbReference type="NCBI Taxonomy" id="354080"/>
    <lineage>
        <taxon>Eukaryota</taxon>
        <taxon>Fungi</taxon>
        <taxon>Dikarya</taxon>
        <taxon>Ascomycota</taxon>
        <taxon>Pezizomycotina</taxon>
        <taxon>Leotiomycetes</taxon>
        <taxon>Helotiales</taxon>
        <taxon>Tricladiaceae</taxon>
        <taxon>Cudoniella</taxon>
    </lineage>
</organism>
<feature type="domain" description="Protein kinase" evidence="14">
    <location>
        <begin position="125"/>
        <end position="406"/>
    </location>
</feature>
<evidence type="ECO:0000256" key="5">
    <source>
        <dbReference type="ARBA" id="ARBA00022553"/>
    </source>
</evidence>
<dbReference type="GO" id="GO:0035556">
    <property type="term" value="P:intracellular signal transduction"/>
    <property type="evidence" value="ECO:0007669"/>
    <property type="project" value="TreeGrafter"/>
</dbReference>
<evidence type="ECO:0000313" key="16">
    <source>
        <dbReference type="Proteomes" id="UP000566819"/>
    </source>
</evidence>
<feature type="region of interest" description="Disordered" evidence="13">
    <location>
        <begin position="1"/>
        <end position="65"/>
    </location>
</feature>
<dbReference type="GO" id="GO:0005940">
    <property type="term" value="C:septin ring"/>
    <property type="evidence" value="ECO:0007669"/>
    <property type="project" value="UniProtKB-ARBA"/>
</dbReference>
<dbReference type="GO" id="GO:0005524">
    <property type="term" value="F:ATP binding"/>
    <property type="evidence" value="ECO:0007669"/>
    <property type="project" value="UniProtKB-UniRule"/>
</dbReference>
<evidence type="ECO:0000256" key="1">
    <source>
        <dbReference type="ARBA" id="ARBA00004266"/>
    </source>
</evidence>
<dbReference type="PANTHER" id="PTHR24346:SF110">
    <property type="entry name" value="NON-SPECIFIC SERINE_THREONINE PROTEIN KINASE"/>
    <property type="match status" value="1"/>
</dbReference>
<name>A0A8H4W4B4_9HELO</name>
<keyword evidence="6" id="KW-0808">Transferase</keyword>
<feature type="region of interest" description="Disordered" evidence="13">
    <location>
        <begin position="592"/>
        <end position="709"/>
    </location>
</feature>
<feature type="region of interest" description="Disordered" evidence="13">
    <location>
        <begin position="1038"/>
        <end position="1087"/>
    </location>
</feature>
<reference evidence="15 16" key="1">
    <citation type="submission" date="2020-03" db="EMBL/GenBank/DDBJ databases">
        <title>Draft Genome Sequence of Cudoniella acicularis.</title>
        <authorList>
            <person name="Buettner E."/>
            <person name="Kellner H."/>
        </authorList>
    </citation>
    <scope>NUCLEOTIDE SEQUENCE [LARGE SCALE GENOMIC DNA]</scope>
    <source>
        <strain evidence="15 16">DSM 108380</strain>
    </source>
</reference>
<evidence type="ECO:0000256" key="10">
    <source>
        <dbReference type="ARBA" id="ARBA00047899"/>
    </source>
</evidence>
<comment type="catalytic activity">
    <reaction evidence="11">
        <text>L-seryl-[protein] + ATP = O-phospho-L-seryl-[protein] + ADP + H(+)</text>
        <dbReference type="Rhea" id="RHEA:17989"/>
        <dbReference type="Rhea" id="RHEA-COMP:9863"/>
        <dbReference type="Rhea" id="RHEA-COMP:11604"/>
        <dbReference type="ChEBI" id="CHEBI:15378"/>
        <dbReference type="ChEBI" id="CHEBI:29999"/>
        <dbReference type="ChEBI" id="CHEBI:30616"/>
        <dbReference type="ChEBI" id="CHEBI:83421"/>
        <dbReference type="ChEBI" id="CHEBI:456216"/>
        <dbReference type="EC" id="2.7.11.1"/>
    </reaction>
</comment>
<keyword evidence="8" id="KW-0418">Kinase</keyword>
<dbReference type="PROSITE" id="PS50011">
    <property type="entry name" value="PROTEIN_KINASE_DOM"/>
    <property type="match status" value="1"/>
</dbReference>
<dbReference type="EMBL" id="JAAMPI010000296">
    <property type="protein sequence ID" value="KAF4633026.1"/>
    <property type="molecule type" value="Genomic_DNA"/>
</dbReference>
<feature type="compositionally biased region" description="Low complexity" evidence="13">
    <location>
        <begin position="613"/>
        <end position="626"/>
    </location>
</feature>
<feature type="region of interest" description="Disordered" evidence="13">
    <location>
        <begin position="840"/>
        <end position="914"/>
    </location>
</feature>
<evidence type="ECO:0000256" key="12">
    <source>
        <dbReference type="PROSITE-ProRule" id="PRU10141"/>
    </source>
</evidence>
<gene>
    <name evidence="15" type="ORF">G7Y89_g5093</name>
</gene>
<dbReference type="InterPro" id="IPR000719">
    <property type="entry name" value="Prot_kinase_dom"/>
</dbReference>
<evidence type="ECO:0000256" key="13">
    <source>
        <dbReference type="SAM" id="MobiDB-lite"/>
    </source>
</evidence>
<dbReference type="OrthoDB" id="504170at2759"/>
<proteinExistence type="inferred from homology"/>
<evidence type="ECO:0000256" key="8">
    <source>
        <dbReference type="ARBA" id="ARBA00022777"/>
    </source>
</evidence>
<dbReference type="Pfam" id="PF16797">
    <property type="entry name" value="Fungal_KA1"/>
    <property type="match status" value="1"/>
</dbReference>
<sequence>MSNQLPARPPTRRPPLGEATRRVNNTQQPQTLSKDPPKTHHEGLKVDGLLQVYKPTSGSPLPRGDYYPLREFQGAASPGSNAANPLLSAISKEYPATDSNRNSQISTVSTNVSDGKRIKTYIGPWKLGKTLGKGATARVRLAKHAYTGQQAAIKIVQKKNAQMSQAGSLFDLDQADLNAPDSEEDTRRMPVGIEREVAIMKLIQHPNIMKLYDIWENRTEIYLVLEYVDNGELFEHITAKGRLQEEEAMRYFRQILSAVGYCHSFNICHRDLKPENILLTKAGEIKIADFGMAALHQSPDHKLRTSCGSPHYAAPELIRGANYRGNKVDIWSMGVILYATLAGRLPFDVEGSGKDWLPPLLAKIRKGAYEMAPEFSEDAANLIWRILQVNPRDRINLSQIWRHPLVRKYDYLDSLGGGSYPQSPNINDRGRLVLRRSDISKELLRNLRSMWHLLTEQQLMDLLLSEEPNDQKLFYSLLVKYRDTQLENYAPDLGYSSSDYHHVRPLALTKTYSTCNFSQAKSKGHGRQVSRFTVISNVAETEQSYDPFKASRPQHLNAVRSTERAKVTIHRNREQANSIGKLSPTIRLPSRVSVAGSERSRYPKLAPPKVYASRSSLASSTRSRNSVVRPAIGNRRGVSFSHIRKQSISSQNKASPNAQLSGSKKQYSKDTEEGNGRAKVPRQVTGASSSTRYIRSRKDQAATSQPVLAAVSKPGRTSLLWTEDVRQLSSSLAKDCDEAFNRTSVISTNKTAENQVMPGGRPTSLGESSKKLASPSTAGTSRKPKKSILENRPLPPPPARSNSVKIELLEARKQAELRKSSGGEDSPGYIDRVVSHIDRLIQPSSPTQSCPDRRVTSLPAETRYISSGRPLPSIHETRGEDSSPRRASDSQNVGERHRHGEGKSSRIASAPEPRLMKAYQEDRFTNAKSQVKSTIRVVDPSSPGSPVKPPAPLTIRKKSSRGGPMPLMSGGLDVETDIRPSRRIKSGMELRQEYNAGLKQDVSPDLARIDESYSNEYDNHYANDRNSGTTIRKKASWFRRNSRGSEDEFRASTLGNQSLPSQSSSNDAVPPPIDHNPSIPKNSKGFSLRKLFKKRNSKPDMTITPYDIFDDATSVQDSVIEAPRPSHIGRHSTHEDPRARQIEPRQNWLAKLFHVKPAARYICFSVSKRRARQEITTILKEWKRYGIKEVQVDKQRNIVFGRVGAENFLEMKEVAFAGEVMTVIEHGKRSYLSIARFTQERGAASSFQKVVETLESVLKCRGMLLVDEKKKRMMIKTLNALAEVTRARDPGFISITQHEGVQSSDACNSDPTLKPRGSPAAAPCTASPAVGRITRHDTTPHRSNSNIARRRPSFRECHEA</sequence>
<keyword evidence="7 12" id="KW-0547">Nucleotide-binding</keyword>
<feature type="region of interest" description="Disordered" evidence="13">
    <location>
        <begin position="927"/>
        <end position="973"/>
    </location>
</feature>
<feature type="compositionally biased region" description="Basic and acidic residues" evidence="13">
    <location>
        <begin position="667"/>
        <end position="676"/>
    </location>
</feature>
<dbReference type="SMART" id="SM00220">
    <property type="entry name" value="S_TKc"/>
    <property type="match status" value="1"/>
</dbReference>
<comment type="caution">
    <text evidence="15">The sequence shown here is derived from an EMBL/GenBank/DDBJ whole genome shotgun (WGS) entry which is preliminary data.</text>
</comment>
<dbReference type="Gene3D" id="3.30.310.220">
    <property type="entry name" value="Fungal kinase associated-1 domain"/>
    <property type="match status" value="1"/>
</dbReference>
<feature type="compositionally biased region" description="Basic and acidic residues" evidence="13">
    <location>
        <begin position="875"/>
        <end position="888"/>
    </location>
</feature>
<evidence type="ECO:0000313" key="15">
    <source>
        <dbReference type="EMBL" id="KAF4633026.1"/>
    </source>
</evidence>
<dbReference type="Proteomes" id="UP000566819">
    <property type="component" value="Unassembled WGS sequence"/>
</dbReference>
<dbReference type="PANTHER" id="PTHR24346">
    <property type="entry name" value="MAP/MICROTUBULE AFFINITY-REGULATING KINASE"/>
    <property type="match status" value="1"/>
</dbReference>
<dbReference type="InterPro" id="IPR017441">
    <property type="entry name" value="Protein_kinase_ATP_BS"/>
</dbReference>
<dbReference type="GO" id="GO:0004674">
    <property type="term" value="F:protein serine/threonine kinase activity"/>
    <property type="evidence" value="ECO:0007669"/>
    <property type="project" value="UniProtKB-KW"/>
</dbReference>
<evidence type="ECO:0000256" key="7">
    <source>
        <dbReference type="ARBA" id="ARBA00022741"/>
    </source>
</evidence>
<feature type="binding site" evidence="12">
    <location>
        <position position="154"/>
    </location>
    <ligand>
        <name>ATP</name>
        <dbReference type="ChEBI" id="CHEBI:30616"/>
    </ligand>
</feature>
<dbReference type="Gene3D" id="1.10.510.10">
    <property type="entry name" value="Transferase(Phosphotransferase) domain 1"/>
    <property type="match status" value="1"/>
</dbReference>
<feature type="region of interest" description="Disordered" evidence="13">
    <location>
        <begin position="749"/>
        <end position="807"/>
    </location>
</feature>
<evidence type="ECO:0000256" key="6">
    <source>
        <dbReference type="ARBA" id="ARBA00022679"/>
    </source>
</evidence>
<dbReference type="InterPro" id="IPR031850">
    <property type="entry name" value="Fungal_KA1_dom"/>
</dbReference>
<feature type="compositionally biased region" description="Low complexity" evidence="13">
    <location>
        <begin position="1318"/>
        <end position="1329"/>
    </location>
</feature>
<evidence type="ECO:0000256" key="3">
    <source>
        <dbReference type="ARBA" id="ARBA00012513"/>
    </source>
</evidence>
<comment type="similarity">
    <text evidence="2">Belongs to the protein kinase superfamily. CAMK Ser/Thr protein kinase family. NIM1 subfamily.</text>
</comment>
<dbReference type="InterPro" id="IPR043024">
    <property type="entry name" value="KA1_sf_fungal"/>
</dbReference>
<keyword evidence="16" id="KW-1185">Reference proteome</keyword>
<comment type="subcellular location">
    <subcellularLocation>
        <location evidence="1">Bud neck</location>
    </subcellularLocation>
</comment>
<feature type="compositionally biased region" description="Polar residues" evidence="13">
    <location>
        <begin position="22"/>
        <end position="33"/>
    </location>
</feature>
<dbReference type="FunFam" id="1.10.510.10:FF:000394">
    <property type="entry name" value="Serine/threonine-protein kinase HSL1"/>
    <property type="match status" value="1"/>
</dbReference>
<dbReference type="SUPFAM" id="SSF56112">
    <property type="entry name" value="Protein kinase-like (PK-like)"/>
    <property type="match status" value="1"/>
</dbReference>
<feature type="compositionally biased region" description="Polar residues" evidence="13">
    <location>
        <begin position="1299"/>
        <end position="1311"/>
    </location>
</feature>
<dbReference type="PROSITE" id="PS00107">
    <property type="entry name" value="PROTEIN_KINASE_ATP"/>
    <property type="match status" value="1"/>
</dbReference>
<dbReference type="InterPro" id="IPR011009">
    <property type="entry name" value="Kinase-like_dom_sf"/>
</dbReference>
<accession>A0A8H4W4B4</accession>
<comment type="catalytic activity">
    <reaction evidence="10">
        <text>L-threonyl-[protein] + ATP = O-phospho-L-threonyl-[protein] + ADP + H(+)</text>
        <dbReference type="Rhea" id="RHEA:46608"/>
        <dbReference type="Rhea" id="RHEA-COMP:11060"/>
        <dbReference type="Rhea" id="RHEA-COMP:11605"/>
        <dbReference type="ChEBI" id="CHEBI:15378"/>
        <dbReference type="ChEBI" id="CHEBI:30013"/>
        <dbReference type="ChEBI" id="CHEBI:30616"/>
        <dbReference type="ChEBI" id="CHEBI:61977"/>
        <dbReference type="ChEBI" id="CHEBI:456216"/>
        <dbReference type="EC" id="2.7.11.1"/>
    </reaction>
</comment>
<evidence type="ECO:0000256" key="4">
    <source>
        <dbReference type="ARBA" id="ARBA00022527"/>
    </source>
</evidence>
<keyword evidence="9 12" id="KW-0067">ATP-binding</keyword>
<feature type="compositionally biased region" description="Polar residues" evidence="13">
    <location>
        <begin position="1053"/>
        <end position="1067"/>
    </location>
</feature>
<dbReference type="Pfam" id="PF00069">
    <property type="entry name" value="Pkinase"/>
    <property type="match status" value="1"/>
</dbReference>
<feature type="region of interest" description="Disordered" evidence="13">
    <location>
        <begin position="1299"/>
        <end position="1360"/>
    </location>
</feature>
<keyword evidence="5" id="KW-0597">Phosphoprotein</keyword>
<keyword evidence="4" id="KW-0723">Serine/threonine-protein kinase</keyword>
<evidence type="ECO:0000256" key="2">
    <source>
        <dbReference type="ARBA" id="ARBA00010791"/>
    </source>
</evidence>
<dbReference type="EC" id="2.7.11.1" evidence="3"/>